<proteinExistence type="predicted"/>
<keyword evidence="2" id="KW-1133">Transmembrane helix</keyword>
<feature type="region of interest" description="Disordered" evidence="1">
    <location>
        <begin position="379"/>
        <end position="461"/>
    </location>
</feature>
<dbReference type="AlphaFoldDB" id="A0A8J9ZNT4"/>
<keyword evidence="4" id="KW-1185">Reference proteome</keyword>
<name>A0A8J9ZNT4_BRALA</name>
<feature type="transmembrane region" description="Helical" evidence="2">
    <location>
        <begin position="147"/>
        <end position="166"/>
    </location>
</feature>
<evidence type="ECO:0000256" key="2">
    <source>
        <dbReference type="SAM" id="Phobius"/>
    </source>
</evidence>
<dbReference type="Proteomes" id="UP000838412">
    <property type="component" value="Chromosome 3"/>
</dbReference>
<feature type="transmembrane region" description="Helical" evidence="2">
    <location>
        <begin position="80"/>
        <end position="98"/>
    </location>
</feature>
<gene>
    <name evidence="3" type="primary">Hypp1817</name>
    <name evidence="3" type="ORF">BLAG_LOCUS15290</name>
</gene>
<dbReference type="EMBL" id="OV696688">
    <property type="protein sequence ID" value="CAH1257316.1"/>
    <property type="molecule type" value="Genomic_DNA"/>
</dbReference>
<feature type="transmembrane region" description="Helical" evidence="2">
    <location>
        <begin position="50"/>
        <end position="68"/>
    </location>
</feature>
<protein>
    <submittedName>
        <fullName evidence="3">Hypp1817 protein</fullName>
    </submittedName>
</protein>
<reference evidence="3" key="1">
    <citation type="submission" date="2022-01" db="EMBL/GenBank/DDBJ databases">
        <authorList>
            <person name="Braso-Vives M."/>
        </authorList>
    </citation>
    <scope>NUCLEOTIDE SEQUENCE</scope>
</reference>
<feature type="transmembrane region" description="Helical" evidence="2">
    <location>
        <begin position="220"/>
        <end position="239"/>
    </location>
</feature>
<sequence length="461" mass="49038">MSGPVPSVSARVSSMDIQDPGLSGGEGGQSYAQRLRAFCRTPNCKNRSALLFEIIGIAGLAFNLAMLGDVDDIVNCIFTSWTYFIGIGLSGLFFIATASRLCGYEGIFNAHPFWRASTFLYTYCCGDPDGCDGMTTYRSGALQDHHVLAYIFLNVLIPGTLVPLTASYIDHVNGYVKAVGLKIEHPAALLCAIIGRPLVAIIQIVFAGYNVHTQAGCNKLCIGLLIVGIGYVILLGVLYGQEFLTTIDGWEFFKLPSPGVMSNTNVKATCEAAGMSYPCYDVSETCDHGRHWTAGCISFNVDGGHLSCHTPTVLSLALCGHTIPRFCQQLDDTFVYNPGSWSGDSAYGTDFQTASNLFGAFHHDKIALCAVDPTSAPSATDVPKVTDVTDVPDAPSVTDVPKVTDGTVRPDVTDVPKVTDGIDVTDGYDVTDGHDVTDGNDITDVPNVTDGPDGPNDVITG</sequence>
<feature type="transmembrane region" description="Helical" evidence="2">
    <location>
        <begin position="186"/>
        <end position="208"/>
    </location>
</feature>
<organism evidence="3 4">
    <name type="scientific">Branchiostoma lanceolatum</name>
    <name type="common">Common lancelet</name>
    <name type="synonym">Amphioxus lanceolatum</name>
    <dbReference type="NCBI Taxonomy" id="7740"/>
    <lineage>
        <taxon>Eukaryota</taxon>
        <taxon>Metazoa</taxon>
        <taxon>Chordata</taxon>
        <taxon>Cephalochordata</taxon>
        <taxon>Leptocardii</taxon>
        <taxon>Amphioxiformes</taxon>
        <taxon>Branchiostomatidae</taxon>
        <taxon>Branchiostoma</taxon>
    </lineage>
</organism>
<evidence type="ECO:0000313" key="3">
    <source>
        <dbReference type="EMBL" id="CAH1257316.1"/>
    </source>
</evidence>
<keyword evidence="2" id="KW-0812">Transmembrane</keyword>
<evidence type="ECO:0000313" key="4">
    <source>
        <dbReference type="Proteomes" id="UP000838412"/>
    </source>
</evidence>
<feature type="compositionally biased region" description="Low complexity" evidence="1">
    <location>
        <begin position="380"/>
        <end position="401"/>
    </location>
</feature>
<keyword evidence="2" id="KW-0472">Membrane</keyword>
<evidence type="ECO:0000256" key="1">
    <source>
        <dbReference type="SAM" id="MobiDB-lite"/>
    </source>
</evidence>
<accession>A0A8J9ZNT4</accession>